<reference evidence="7" key="1">
    <citation type="submission" date="2021-03" db="EMBL/GenBank/DDBJ databases">
        <title>Ottowia sp. 27C isolated from the cloaca of a Giant Asian pond turtle (Heosemys grandis).</title>
        <authorList>
            <person name="Spergser J."/>
            <person name="Busse H.-J."/>
        </authorList>
    </citation>
    <scope>NUCLEOTIDE SEQUENCE</scope>
    <source>
        <strain evidence="7">27C</strain>
    </source>
</reference>
<dbReference type="NCBIfam" id="NF010595">
    <property type="entry name" value="PRK13989.1"/>
    <property type="match status" value="1"/>
</dbReference>
<evidence type="ECO:0000256" key="6">
    <source>
        <dbReference type="HAMAP-Rule" id="MF_00262"/>
    </source>
</evidence>
<evidence type="ECO:0000313" key="8">
    <source>
        <dbReference type="Proteomes" id="UP000663903"/>
    </source>
</evidence>
<protein>
    <recommendedName>
        <fullName evidence="2 6">Cell division topological specificity factor</fullName>
    </recommendedName>
</protein>
<dbReference type="FunFam" id="3.30.1070.10:FF:000001">
    <property type="entry name" value="Cell division topological specificity factor"/>
    <property type="match status" value="1"/>
</dbReference>
<dbReference type="NCBIfam" id="TIGR01215">
    <property type="entry name" value="minE"/>
    <property type="match status" value="1"/>
</dbReference>
<organism evidence="7 8">
    <name type="scientific">Ottowia testudinis</name>
    <dbReference type="NCBI Taxonomy" id="2816950"/>
    <lineage>
        <taxon>Bacteria</taxon>
        <taxon>Pseudomonadati</taxon>
        <taxon>Pseudomonadota</taxon>
        <taxon>Betaproteobacteria</taxon>
        <taxon>Burkholderiales</taxon>
        <taxon>Comamonadaceae</taxon>
        <taxon>Ottowia</taxon>
    </lineage>
</organism>
<dbReference type="Proteomes" id="UP000663903">
    <property type="component" value="Chromosome"/>
</dbReference>
<evidence type="ECO:0000256" key="3">
    <source>
        <dbReference type="ARBA" id="ARBA00022618"/>
    </source>
</evidence>
<dbReference type="Pfam" id="PF03776">
    <property type="entry name" value="MinE"/>
    <property type="match status" value="1"/>
</dbReference>
<dbReference type="GO" id="GO:0051301">
    <property type="term" value="P:cell division"/>
    <property type="evidence" value="ECO:0007669"/>
    <property type="project" value="UniProtKB-KW"/>
</dbReference>
<dbReference type="KEGG" id="otd:J1M35_00645"/>
<dbReference type="HAMAP" id="MF_00262">
    <property type="entry name" value="MinE"/>
    <property type="match status" value="1"/>
</dbReference>
<keyword evidence="4 6" id="KW-0131">Cell cycle</keyword>
<keyword evidence="8" id="KW-1185">Reference proteome</keyword>
<keyword evidence="3 6" id="KW-0132">Cell division</keyword>
<dbReference type="InterPro" id="IPR036707">
    <property type="entry name" value="MinE_sf"/>
</dbReference>
<dbReference type="SUPFAM" id="SSF55229">
    <property type="entry name" value="Cell division protein MinE topological specificity domain"/>
    <property type="match status" value="1"/>
</dbReference>
<evidence type="ECO:0000256" key="4">
    <source>
        <dbReference type="ARBA" id="ARBA00023306"/>
    </source>
</evidence>
<name>A0A975CFI8_9BURK</name>
<accession>A0A975CFI8</accession>
<evidence type="ECO:0000256" key="2">
    <source>
        <dbReference type="ARBA" id="ARBA00020112"/>
    </source>
</evidence>
<comment type="similarity">
    <text evidence="1 6">Belongs to the MinE family.</text>
</comment>
<comment type="function">
    <text evidence="5 6">Prevents the cell division inhibition by proteins MinC and MinD at internal division sites while permitting inhibition at polar sites. This ensures cell division at the proper site by restricting the formation of a division septum at the midpoint of the long axis of the cell.</text>
</comment>
<gene>
    <name evidence="6 7" type="primary">minE</name>
    <name evidence="7" type="ORF">J1M35_00645</name>
</gene>
<proteinExistence type="inferred from homology"/>
<evidence type="ECO:0000256" key="1">
    <source>
        <dbReference type="ARBA" id="ARBA00008168"/>
    </source>
</evidence>
<dbReference type="Gene3D" id="3.30.1070.10">
    <property type="entry name" value="Cell division topological specificity factor MinE"/>
    <property type="match status" value="1"/>
</dbReference>
<dbReference type="EMBL" id="CP071796">
    <property type="protein sequence ID" value="QTD45470.1"/>
    <property type="molecule type" value="Genomic_DNA"/>
</dbReference>
<dbReference type="GO" id="GO:0042802">
    <property type="term" value="F:identical protein binding"/>
    <property type="evidence" value="ECO:0007669"/>
    <property type="project" value="UniProtKB-ARBA"/>
</dbReference>
<dbReference type="InterPro" id="IPR005527">
    <property type="entry name" value="MinE"/>
</dbReference>
<dbReference type="GO" id="GO:0032955">
    <property type="term" value="P:regulation of division septum assembly"/>
    <property type="evidence" value="ECO:0007669"/>
    <property type="project" value="InterPro"/>
</dbReference>
<dbReference type="RefSeq" id="WP_208009218.1">
    <property type="nucleotide sequence ID" value="NZ_CP071796.1"/>
</dbReference>
<evidence type="ECO:0000313" key="7">
    <source>
        <dbReference type="EMBL" id="QTD45470.1"/>
    </source>
</evidence>
<dbReference type="AlphaFoldDB" id="A0A975CFI8"/>
<evidence type="ECO:0000256" key="5">
    <source>
        <dbReference type="ARBA" id="ARBA00025265"/>
    </source>
</evidence>
<dbReference type="NCBIfam" id="NF001422">
    <property type="entry name" value="PRK00296.1"/>
    <property type="match status" value="1"/>
</dbReference>
<sequence length="88" mass="10204">MSFLSFLLGEKKKTASVAKERLQIILAHERAGRPAFAPDYLPELQRELIEVISKYVKIDPRDIKVNLERQDDLEVLEVKIELPEKKTD</sequence>